<accession>A0ABW5UE47</accession>
<sequence length="437" mass="51998">MKNIIIAITRIYLLLILASTVHRANAQQYQLDSVIRTSNSGQLVSIQKNDAEKRLAEIVRLERNSQFSDITYREKAQLHYDVYGNDVQTIFELWNRDTERWEAESKSEWEYDGKQELSKLVSYQKADHNWLAEQQYTRIVSNDSVVEIDYRFQDETLVPTNKSITVLNEFEKNLDYETMIWKDSIHDWAPVSRTKNFYVKDTVLTGYETYVWKDNQWQNQAKIQYELDADQQNTGNYTSYKAQQDGSWIPESRFAEIKVPTEKKTFSNTYQWSSTDQDWVLSSQVHVLLNEKDQVQDIMFLELDDDSKQLEMRYEQMNLYDQHDRLNLVQDISYSGDTIFGTQSSVKYDDYGSIYQENHYELDTESDTWKDTRSIEFLFDESVTLGNAEEQKIMDYFMLNDHNYLSKKYVVKKVKVYQIVEGEKTLSEEYDYYYSPR</sequence>
<comment type="caution">
    <text evidence="1">The sequence shown here is derived from an EMBL/GenBank/DDBJ whole genome shotgun (WGS) entry which is preliminary data.</text>
</comment>
<dbReference type="EMBL" id="JBHUMB010000014">
    <property type="protein sequence ID" value="MFD2744122.1"/>
    <property type="molecule type" value="Genomic_DNA"/>
</dbReference>
<organism evidence="1 2">
    <name type="scientific">Sphingobacterium populi</name>
    <dbReference type="NCBI Taxonomy" id="1812824"/>
    <lineage>
        <taxon>Bacteria</taxon>
        <taxon>Pseudomonadati</taxon>
        <taxon>Bacteroidota</taxon>
        <taxon>Sphingobacteriia</taxon>
        <taxon>Sphingobacteriales</taxon>
        <taxon>Sphingobacteriaceae</taxon>
        <taxon>Sphingobacterium</taxon>
    </lineage>
</organism>
<reference evidence="2" key="1">
    <citation type="journal article" date="2019" name="Int. J. Syst. Evol. Microbiol.">
        <title>The Global Catalogue of Microorganisms (GCM) 10K type strain sequencing project: providing services to taxonomists for standard genome sequencing and annotation.</title>
        <authorList>
            <consortium name="The Broad Institute Genomics Platform"/>
            <consortium name="The Broad Institute Genome Sequencing Center for Infectious Disease"/>
            <person name="Wu L."/>
            <person name="Ma J."/>
        </authorList>
    </citation>
    <scope>NUCLEOTIDE SEQUENCE [LARGE SCALE GENOMIC DNA]</scope>
    <source>
        <strain evidence="2">KCTC 42247</strain>
    </source>
</reference>
<dbReference type="RefSeq" id="WP_066750994.1">
    <property type="nucleotide sequence ID" value="NZ_JBHUMB010000014.1"/>
</dbReference>
<dbReference type="Proteomes" id="UP001597418">
    <property type="component" value="Unassembled WGS sequence"/>
</dbReference>
<name>A0ABW5UE47_9SPHI</name>
<evidence type="ECO:0000313" key="1">
    <source>
        <dbReference type="EMBL" id="MFD2744122.1"/>
    </source>
</evidence>
<keyword evidence="2" id="KW-1185">Reference proteome</keyword>
<gene>
    <name evidence="1" type="ORF">ACFSQ6_12045</name>
</gene>
<dbReference type="Gene3D" id="2.40.128.720">
    <property type="match status" value="1"/>
</dbReference>
<evidence type="ECO:0008006" key="3">
    <source>
        <dbReference type="Google" id="ProtNLM"/>
    </source>
</evidence>
<protein>
    <recommendedName>
        <fullName evidence="3">DUF4595 domain-containing protein</fullName>
    </recommendedName>
</protein>
<evidence type="ECO:0000313" key="2">
    <source>
        <dbReference type="Proteomes" id="UP001597418"/>
    </source>
</evidence>
<proteinExistence type="predicted"/>